<protein>
    <recommendedName>
        <fullName evidence="9">Deoxyhypusine hydroxylase</fullName>
        <shortName evidence="9">DOHH</shortName>
        <ecNumber evidence="9">1.14.99.29</ecNumber>
    </recommendedName>
    <alternativeName>
        <fullName evidence="9">Deoxyhypusine dioxygenase</fullName>
    </alternativeName>
    <alternativeName>
        <fullName evidence="9">Deoxyhypusine monooxygenase</fullName>
    </alternativeName>
</protein>
<comment type="function">
    <text evidence="9">Catalyzes the hydroxylation of the N(6)-(4-aminobutyl)-L-lysine intermediate to form hypusine, an essential post-translational modification only found in mature eIF-5A factor.</text>
</comment>
<evidence type="ECO:0000256" key="3">
    <source>
        <dbReference type="ARBA" id="ARBA00022723"/>
    </source>
</evidence>
<comment type="catalytic activity">
    <reaction evidence="1 9">
        <text>[eIF5A protein]-deoxyhypusine + AH2 + O2 = [eIF5A protein]-hypusine + A + H2O</text>
        <dbReference type="Rhea" id="RHEA:14101"/>
        <dbReference type="Rhea" id="RHEA-COMP:10144"/>
        <dbReference type="Rhea" id="RHEA-COMP:12592"/>
        <dbReference type="ChEBI" id="CHEBI:13193"/>
        <dbReference type="ChEBI" id="CHEBI:15377"/>
        <dbReference type="ChEBI" id="CHEBI:15379"/>
        <dbReference type="ChEBI" id="CHEBI:17499"/>
        <dbReference type="ChEBI" id="CHEBI:82657"/>
        <dbReference type="ChEBI" id="CHEBI:91175"/>
        <dbReference type="EC" id="1.14.99.29"/>
    </reaction>
</comment>
<dbReference type="Proteomes" id="UP000007879">
    <property type="component" value="Unassembled WGS sequence"/>
</dbReference>
<evidence type="ECO:0000313" key="10">
    <source>
        <dbReference type="EnsemblMetazoa" id="Aqu2.1.27830_001"/>
    </source>
</evidence>
<keyword evidence="8 9" id="KW-0386">Hypusine biosynthesis</keyword>
<evidence type="ECO:0000256" key="9">
    <source>
        <dbReference type="HAMAP-Rule" id="MF_03101"/>
    </source>
</evidence>
<evidence type="ECO:0000256" key="8">
    <source>
        <dbReference type="ARBA" id="ARBA00023256"/>
    </source>
</evidence>
<keyword evidence="6 9" id="KW-0408">Iron</keyword>
<evidence type="ECO:0000256" key="6">
    <source>
        <dbReference type="ARBA" id="ARBA00023004"/>
    </source>
</evidence>
<dbReference type="GO" id="GO:0019135">
    <property type="term" value="F:deoxyhypusine monooxygenase activity"/>
    <property type="evidence" value="ECO:0007669"/>
    <property type="project" value="UniProtKB-UniRule"/>
</dbReference>
<evidence type="ECO:0000256" key="7">
    <source>
        <dbReference type="ARBA" id="ARBA00023033"/>
    </source>
</evidence>
<comment type="cofactor">
    <cofactor evidence="9">
        <name>Fe(2+)</name>
        <dbReference type="ChEBI" id="CHEBI:29033"/>
    </cofactor>
    <text evidence="9">Binds 2 Fe(2+) ions per subunit.</text>
</comment>
<dbReference type="InterPro" id="IPR011989">
    <property type="entry name" value="ARM-like"/>
</dbReference>
<evidence type="ECO:0000313" key="11">
    <source>
        <dbReference type="Proteomes" id="UP000007879"/>
    </source>
</evidence>
<dbReference type="FunFam" id="1.25.10.10:FF:000099">
    <property type="entry name" value="Deoxyhypusine hydroxylase"/>
    <property type="match status" value="1"/>
</dbReference>
<dbReference type="HAMAP" id="MF_03101">
    <property type="entry name" value="Deoxyhypusine_hydroxylase"/>
    <property type="match status" value="1"/>
</dbReference>
<feature type="binding site" evidence="9">
    <location>
        <position position="51"/>
    </location>
    <ligand>
        <name>Fe cation</name>
        <dbReference type="ChEBI" id="CHEBI:24875"/>
        <label>1</label>
    </ligand>
</feature>
<accession>A0A1X7UJJ1</accession>
<dbReference type="Pfam" id="PF03130">
    <property type="entry name" value="HEAT_PBS"/>
    <property type="match status" value="1"/>
</dbReference>
<dbReference type="SMART" id="SM00567">
    <property type="entry name" value="EZ_HEAT"/>
    <property type="match status" value="6"/>
</dbReference>
<gene>
    <name evidence="10" type="primary">100633136</name>
</gene>
<keyword evidence="11" id="KW-1185">Reference proteome</keyword>
<dbReference type="GO" id="GO:0046872">
    <property type="term" value="F:metal ion binding"/>
    <property type="evidence" value="ECO:0007669"/>
    <property type="project" value="UniProtKB-KW"/>
</dbReference>
<feature type="binding site" evidence="9">
    <location>
        <position position="84"/>
    </location>
    <ligand>
        <name>Fe cation</name>
        <dbReference type="ChEBI" id="CHEBI:24875"/>
        <label>1</label>
    </ligand>
</feature>
<dbReference type="AlphaFoldDB" id="A0A1X7UJJ1"/>
<keyword evidence="5 9" id="KW-0560">Oxidoreductase</keyword>
<feature type="binding site" evidence="9">
    <location>
        <position position="237"/>
    </location>
    <ligand>
        <name>Fe cation</name>
        <dbReference type="ChEBI" id="CHEBI:24875"/>
        <label>2</label>
    </ligand>
</feature>
<feature type="binding site" evidence="9">
    <location>
        <position position="83"/>
    </location>
    <ligand>
        <name>Fe cation</name>
        <dbReference type="ChEBI" id="CHEBI:24875"/>
        <label>1</label>
    </ligand>
</feature>
<reference evidence="11" key="1">
    <citation type="journal article" date="2010" name="Nature">
        <title>The Amphimedon queenslandica genome and the evolution of animal complexity.</title>
        <authorList>
            <person name="Srivastava M."/>
            <person name="Simakov O."/>
            <person name="Chapman J."/>
            <person name="Fahey B."/>
            <person name="Gauthier M.E."/>
            <person name="Mitros T."/>
            <person name="Richards G.S."/>
            <person name="Conaco C."/>
            <person name="Dacre M."/>
            <person name="Hellsten U."/>
            <person name="Larroux C."/>
            <person name="Putnam N.H."/>
            <person name="Stanke M."/>
            <person name="Adamska M."/>
            <person name="Darling A."/>
            <person name="Degnan S.M."/>
            <person name="Oakley T.H."/>
            <person name="Plachetzki D.C."/>
            <person name="Zhai Y."/>
            <person name="Adamski M."/>
            <person name="Calcino A."/>
            <person name="Cummins S.F."/>
            <person name="Goodstein D.M."/>
            <person name="Harris C."/>
            <person name="Jackson D.J."/>
            <person name="Leys S.P."/>
            <person name="Shu S."/>
            <person name="Woodcroft B.J."/>
            <person name="Vervoort M."/>
            <person name="Kosik K.S."/>
            <person name="Manning G."/>
            <person name="Degnan B.M."/>
            <person name="Rokhsar D.S."/>
        </authorList>
    </citation>
    <scope>NUCLEOTIDE SEQUENCE [LARGE SCALE GENOMIC DNA]</scope>
</reference>
<organism evidence="10">
    <name type="scientific">Amphimedon queenslandica</name>
    <name type="common">Sponge</name>
    <dbReference type="NCBI Taxonomy" id="400682"/>
    <lineage>
        <taxon>Eukaryota</taxon>
        <taxon>Metazoa</taxon>
        <taxon>Porifera</taxon>
        <taxon>Demospongiae</taxon>
        <taxon>Heteroscleromorpha</taxon>
        <taxon>Haplosclerida</taxon>
        <taxon>Niphatidae</taxon>
        <taxon>Amphimedon</taxon>
    </lineage>
</organism>
<keyword evidence="3 9" id="KW-0479">Metal-binding</keyword>
<dbReference type="EC" id="1.14.99.29" evidence="9"/>
<dbReference type="SUPFAM" id="SSF48371">
    <property type="entry name" value="ARM repeat"/>
    <property type="match status" value="1"/>
</dbReference>
<evidence type="ECO:0000256" key="2">
    <source>
        <dbReference type="ARBA" id="ARBA00005041"/>
    </source>
</evidence>
<sequence length="281" mass="31108">MANEEILNNTGKTLAERFRALFTLRTQGGDAAIRAISQCLLEESSALLKHECAYCLGQMQDSTALPVLKRVLSNVNEEPMVRHEAGEALGAIGDASAIPFLSKYLNDDSPAVAETCALAVERLQWLSDKDCGRFRDNNPYLSVDPAPPTNNGSVKEWEEQLNNRSLSLFLRYRALFALRNKGGVDAIKALTTGFKDESALFKHEIAYVLGQMQDPAAIEALKQVLEDTSQCPMVRHECAEALGSIATKECLQVLTEYCEDPERIVSESCYVALDMYQNEHN</sequence>
<feature type="binding site" evidence="9">
    <location>
        <position position="50"/>
    </location>
    <ligand>
        <name>Fe cation</name>
        <dbReference type="ChEBI" id="CHEBI:24875"/>
        <label>1</label>
    </ligand>
</feature>
<dbReference type="Pfam" id="PF13646">
    <property type="entry name" value="HEAT_2"/>
    <property type="match status" value="2"/>
</dbReference>
<dbReference type="PANTHER" id="PTHR12697">
    <property type="entry name" value="PBS LYASE HEAT-LIKE PROTEIN"/>
    <property type="match status" value="1"/>
</dbReference>
<name>A0A1X7UJJ1_AMPQE</name>
<dbReference type="Gene3D" id="1.25.10.10">
    <property type="entry name" value="Leucine-rich Repeat Variant"/>
    <property type="match status" value="2"/>
</dbReference>
<dbReference type="PANTHER" id="PTHR12697:SF5">
    <property type="entry name" value="DEOXYHYPUSINE HYDROXYLASE"/>
    <property type="match status" value="1"/>
</dbReference>
<feature type="binding site" evidence="9">
    <location>
        <position position="236"/>
    </location>
    <ligand>
        <name>Fe cation</name>
        <dbReference type="ChEBI" id="CHEBI:24875"/>
        <label>2</label>
    </ligand>
</feature>
<proteinExistence type="inferred from homology"/>
<feature type="binding site" evidence="9">
    <location>
        <position position="204"/>
    </location>
    <ligand>
        <name>Fe cation</name>
        <dbReference type="ChEBI" id="CHEBI:24875"/>
        <label>2</label>
    </ligand>
</feature>
<feature type="binding site" evidence="9">
    <location>
        <position position="203"/>
    </location>
    <ligand>
        <name>Fe cation</name>
        <dbReference type="ChEBI" id="CHEBI:24875"/>
        <label>2</label>
    </ligand>
</feature>
<dbReference type="InterPro" id="IPR027517">
    <property type="entry name" value="Deoxyhypusine_hydroxylase"/>
</dbReference>
<keyword evidence="7 9" id="KW-0503">Monooxygenase</keyword>
<dbReference type="UniPathway" id="UPA00354"/>
<dbReference type="STRING" id="400682.A0A1X7UJJ1"/>
<keyword evidence="4" id="KW-0677">Repeat</keyword>
<evidence type="ECO:0000256" key="4">
    <source>
        <dbReference type="ARBA" id="ARBA00022737"/>
    </source>
</evidence>
<dbReference type="EnsemblMetazoa" id="XM_011406582.2">
    <property type="protein sequence ID" value="XP_011404884.1"/>
    <property type="gene ID" value="LOC100633136"/>
</dbReference>
<dbReference type="EnsemblMetazoa" id="Aqu2.1.27830_001">
    <property type="protein sequence ID" value="Aqu2.1.27830_001"/>
    <property type="gene ID" value="Aqu2.1.27830"/>
</dbReference>
<dbReference type="InterPro" id="IPR016024">
    <property type="entry name" value="ARM-type_fold"/>
</dbReference>
<reference evidence="10" key="2">
    <citation type="submission" date="2017-05" db="UniProtKB">
        <authorList>
            <consortium name="EnsemblMetazoa"/>
        </authorList>
    </citation>
    <scope>IDENTIFICATION</scope>
</reference>
<dbReference type="InParanoid" id="A0A1X7UJJ1"/>
<comment type="pathway">
    <text evidence="2 9">Protein modification; eIF5A hypusination.</text>
</comment>
<dbReference type="OrthoDB" id="421002at2759"/>
<dbReference type="eggNOG" id="KOG0567">
    <property type="taxonomic scope" value="Eukaryota"/>
</dbReference>
<comment type="similarity">
    <text evidence="9">Belongs to the deoxyhypusine hydroxylase family.</text>
</comment>
<evidence type="ECO:0000256" key="5">
    <source>
        <dbReference type="ARBA" id="ARBA00023002"/>
    </source>
</evidence>
<evidence type="ECO:0000256" key="1">
    <source>
        <dbReference type="ARBA" id="ARBA00000068"/>
    </source>
</evidence>
<dbReference type="FunCoup" id="A0A1X7UJJ1">
    <property type="interactions" value="595"/>
</dbReference>
<dbReference type="KEGG" id="aqu:100633136"/>
<dbReference type="InterPro" id="IPR004155">
    <property type="entry name" value="PBS_lyase_HEAT"/>
</dbReference>